<keyword evidence="1" id="KW-0472">Membrane</keyword>
<reference evidence="2 3" key="1">
    <citation type="submission" date="2024-02" db="EMBL/GenBank/DDBJ databases">
        <title>De novo assembly and annotation of 12 fungi associated with fruit tree decline syndrome in Ontario, Canada.</title>
        <authorList>
            <person name="Sulman M."/>
            <person name="Ellouze W."/>
            <person name="Ilyukhin E."/>
        </authorList>
    </citation>
    <scope>NUCLEOTIDE SEQUENCE [LARGE SCALE GENOMIC DNA]</scope>
    <source>
        <strain evidence="2 3">M42-189</strain>
    </source>
</reference>
<dbReference type="Proteomes" id="UP001521785">
    <property type="component" value="Unassembled WGS sequence"/>
</dbReference>
<comment type="caution">
    <text evidence="2">The sequence shown here is derived from an EMBL/GenBank/DDBJ whole genome shotgun (WGS) entry which is preliminary data.</text>
</comment>
<evidence type="ECO:0000313" key="3">
    <source>
        <dbReference type="Proteomes" id="UP001521785"/>
    </source>
</evidence>
<feature type="transmembrane region" description="Helical" evidence="1">
    <location>
        <begin position="184"/>
        <end position="201"/>
    </location>
</feature>
<proteinExistence type="predicted"/>
<protein>
    <submittedName>
        <fullName evidence="2">Uncharacterized protein</fullName>
    </submittedName>
</protein>
<accession>A0ABR3RMI5</accession>
<name>A0ABR3RMI5_9PLEO</name>
<evidence type="ECO:0000313" key="2">
    <source>
        <dbReference type="EMBL" id="KAL1605127.1"/>
    </source>
</evidence>
<keyword evidence="1" id="KW-1133">Transmembrane helix</keyword>
<keyword evidence="1" id="KW-0812">Transmembrane</keyword>
<dbReference type="EMBL" id="JAKJXO020000005">
    <property type="protein sequence ID" value="KAL1605127.1"/>
    <property type="molecule type" value="Genomic_DNA"/>
</dbReference>
<keyword evidence="3" id="KW-1185">Reference proteome</keyword>
<gene>
    <name evidence="2" type="ORF">SLS60_004670</name>
</gene>
<sequence>MGWASCQLGYSTINGSCLAPGGRDDWGTFFRFYRRNATITFSRSDFEILDVDDMSDPQLQNITPAALFTALDAILYRPERADETLKIYDIRSAEYILTQTIGVKLWSSLQNNTAGLKIGRNWLRNLVTLPVYVFQPTYIELAPNLLPLPTDNGTEPQPNLPAENYVVGSYCTENKRSIPGRGTVYAYTAVAGLLLALVIIAKTRALRWNDMTTSDFAVLDYHVLTKVVDGKGDEVSLREELGIAGRDYGTSALLDRIPDLRVGLR</sequence>
<evidence type="ECO:0000256" key="1">
    <source>
        <dbReference type="SAM" id="Phobius"/>
    </source>
</evidence>
<organism evidence="2 3">
    <name type="scientific">Paraconiothyrium brasiliense</name>
    <dbReference type="NCBI Taxonomy" id="300254"/>
    <lineage>
        <taxon>Eukaryota</taxon>
        <taxon>Fungi</taxon>
        <taxon>Dikarya</taxon>
        <taxon>Ascomycota</taxon>
        <taxon>Pezizomycotina</taxon>
        <taxon>Dothideomycetes</taxon>
        <taxon>Pleosporomycetidae</taxon>
        <taxon>Pleosporales</taxon>
        <taxon>Massarineae</taxon>
        <taxon>Didymosphaeriaceae</taxon>
        <taxon>Paraconiothyrium</taxon>
    </lineage>
</organism>